<dbReference type="GO" id="GO:0016020">
    <property type="term" value="C:membrane"/>
    <property type="evidence" value="ECO:0007669"/>
    <property type="project" value="TreeGrafter"/>
</dbReference>
<gene>
    <name evidence="5" type="primary">AVEN_67318_1</name>
    <name evidence="5" type="ORF">NPIL_556351</name>
</gene>
<dbReference type="PANTHER" id="PTHR24364">
    <property type="entry name" value="LP06937P"/>
    <property type="match status" value="1"/>
</dbReference>
<dbReference type="Proteomes" id="UP000887013">
    <property type="component" value="Unassembled WGS sequence"/>
</dbReference>
<dbReference type="InterPro" id="IPR052286">
    <property type="entry name" value="Wnt_signaling_inhibitor"/>
</dbReference>
<reference evidence="5" key="1">
    <citation type="submission" date="2020-08" db="EMBL/GenBank/DDBJ databases">
        <title>Multicomponent nature underlies the extraordinary mechanical properties of spider dragline silk.</title>
        <authorList>
            <person name="Kono N."/>
            <person name="Nakamura H."/>
            <person name="Mori M."/>
            <person name="Yoshida Y."/>
            <person name="Ohtoshi R."/>
            <person name="Malay A.D."/>
            <person name="Moran D.A.P."/>
            <person name="Tomita M."/>
            <person name="Numata K."/>
            <person name="Arakawa K."/>
        </authorList>
    </citation>
    <scope>NUCLEOTIDE SEQUENCE</scope>
</reference>
<sequence length="302" mass="33678">MHFVLISAFIAGVFISGHGCLLFAGDDERTCPPPDQIAPCTCFRATGLNRITALCSNFTDAIAIKNIFVKNPDWSLEDVHIDQCVMSYLPAEMLEKARFQSLNVSSTTLYTLFDVTPAKTPELNLYLHNVKLLRGFEWASIVNSTLLELMTYNLPINHFGKEFIDNIPKTVRGLWFDNSKTAEIAPKAFAALPHLKYLAVTGGSLTNSQKITSLPDGLLNDMDTLVMLRIENNYLTTVSQKVFIGQESIYGLEGKPISCNCEIKWITSGLDLSRVSGECSQPDSMKNKKFATLKRSDFNYCH</sequence>
<organism evidence="5 6">
    <name type="scientific">Nephila pilipes</name>
    <name type="common">Giant wood spider</name>
    <name type="synonym">Nephila maculata</name>
    <dbReference type="NCBI Taxonomy" id="299642"/>
    <lineage>
        <taxon>Eukaryota</taxon>
        <taxon>Metazoa</taxon>
        <taxon>Ecdysozoa</taxon>
        <taxon>Arthropoda</taxon>
        <taxon>Chelicerata</taxon>
        <taxon>Arachnida</taxon>
        <taxon>Araneae</taxon>
        <taxon>Araneomorphae</taxon>
        <taxon>Entelegynae</taxon>
        <taxon>Araneoidea</taxon>
        <taxon>Nephilidae</taxon>
        <taxon>Nephila</taxon>
    </lineage>
</organism>
<evidence type="ECO:0000313" key="6">
    <source>
        <dbReference type="Proteomes" id="UP000887013"/>
    </source>
</evidence>
<dbReference type="OrthoDB" id="6425485at2759"/>
<keyword evidence="3" id="KW-0677">Repeat</keyword>
<dbReference type="InterPro" id="IPR032675">
    <property type="entry name" value="LRR_dom_sf"/>
</dbReference>
<keyword evidence="1" id="KW-0433">Leucine-rich repeat</keyword>
<evidence type="ECO:0000256" key="3">
    <source>
        <dbReference type="ARBA" id="ARBA00022737"/>
    </source>
</evidence>
<evidence type="ECO:0000256" key="4">
    <source>
        <dbReference type="SAM" id="SignalP"/>
    </source>
</evidence>
<dbReference type="EMBL" id="BMAW01011363">
    <property type="protein sequence ID" value="GFT23462.1"/>
    <property type="molecule type" value="Genomic_DNA"/>
</dbReference>
<feature type="signal peptide" evidence="4">
    <location>
        <begin position="1"/>
        <end position="19"/>
    </location>
</feature>
<evidence type="ECO:0000256" key="2">
    <source>
        <dbReference type="ARBA" id="ARBA00022729"/>
    </source>
</evidence>
<accession>A0A8X6NNQ3</accession>
<proteinExistence type="predicted"/>
<protein>
    <submittedName>
        <fullName evidence="5">Uncharacterized protein</fullName>
    </submittedName>
</protein>
<evidence type="ECO:0000256" key="1">
    <source>
        <dbReference type="ARBA" id="ARBA00022614"/>
    </source>
</evidence>
<dbReference type="SUPFAM" id="SSF52058">
    <property type="entry name" value="L domain-like"/>
    <property type="match status" value="1"/>
</dbReference>
<name>A0A8X6NNQ3_NEPPI</name>
<keyword evidence="6" id="KW-1185">Reference proteome</keyword>
<comment type="caution">
    <text evidence="5">The sequence shown here is derived from an EMBL/GenBank/DDBJ whole genome shotgun (WGS) entry which is preliminary data.</text>
</comment>
<keyword evidence="2 4" id="KW-0732">Signal</keyword>
<feature type="chain" id="PRO_5036495207" evidence="4">
    <location>
        <begin position="20"/>
        <end position="302"/>
    </location>
</feature>
<dbReference type="PANTHER" id="PTHR24364:SF18">
    <property type="entry name" value="LP06937P"/>
    <property type="match status" value="1"/>
</dbReference>
<dbReference type="AlphaFoldDB" id="A0A8X6NNQ3"/>
<dbReference type="Gene3D" id="3.80.10.10">
    <property type="entry name" value="Ribonuclease Inhibitor"/>
    <property type="match status" value="1"/>
</dbReference>
<evidence type="ECO:0000313" key="5">
    <source>
        <dbReference type="EMBL" id="GFT23462.1"/>
    </source>
</evidence>